<feature type="region of interest" description="Disordered" evidence="5">
    <location>
        <begin position="1"/>
        <end position="43"/>
    </location>
</feature>
<dbReference type="EMBL" id="LHPG02000026">
    <property type="protein sequence ID" value="PRW18386.1"/>
    <property type="molecule type" value="Genomic_DNA"/>
</dbReference>
<feature type="domain" description="RRM" evidence="6">
    <location>
        <begin position="113"/>
        <end position="197"/>
    </location>
</feature>
<keyword evidence="8" id="KW-1185">Reference proteome</keyword>
<sequence>MGRSRSRSRSRGRRRSRSRDRRRSRSPPGGGHRGGGGDTFDRSRLLVTDPGAAVAMQQSLAAQMQQQQLAMMQQQELQKQLLAQQMMMPGGLAAAAAGGAQQSQLETLHRKQREVYIGNLAIGIITKDLLQEFWDQVFAHAVPDPVNNPPVANINMDPGGRFAFVEFVKEELASKALEMDRVVELCGRAMHIGRPKGYVPPAPGEVVPDALPRSVREKQEQEKAAAAETGGVAPVAPTTTLLLTAILPAGQLRTESERRILQEEVYEEAAKYGNVSGVYVAIPTAQVQDLMPGRCYVKYGSVEDAKKGHAVFHGRTLDDNVIKAGYVPEEEYSRAAAGEWVSKASNVAGIPLPGLYTMAPLVSGITGLSALNPSLAALVATNPGISGILTAGINEDEVPFEEGFVKLRGFPPQLTKADVVQFLQPCAPELAEEDVKMVLSADGTSLGEAFVLLRGSRAKLRLALAKDRSVMPASHAPVEVLTAVEDDMQRRMFSGCVLV</sequence>
<dbReference type="SUPFAM" id="SSF54928">
    <property type="entry name" value="RNA-binding domain, RBD"/>
    <property type="match status" value="2"/>
</dbReference>
<proteinExistence type="predicted"/>
<feature type="compositionally biased region" description="Gly residues" evidence="5">
    <location>
        <begin position="28"/>
        <end position="38"/>
    </location>
</feature>
<feature type="compositionally biased region" description="Basic residues" evidence="5">
    <location>
        <begin position="1"/>
        <end position="25"/>
    </location>
</feature>
<dbReference type="SMART" id="SM00360">
    <property type="entry name" value="RRM"/>
    <property type="match status" value="2"/>
</dbReference>
<reference evidence="7 8" key="1">
    <citation type="journal article" date="2018" name="Plant J.">
        <title>Genome sequences of Chlorella sorokiniana UTEX 1602 and Micractinium conductrix SAG 241.80: implications to maltose excretion by a green alga.</title>
        <authorList>
            <person name="Arriola M.B."/>
            <person name="Velmurugan N."/>
            <person name="Zhang Y."/>
            <person name="Plunkett M.H."/>
            <person name="Hondzo H."/>
            <person name="Barney B.M."/>
        </authorList>
    </citation>
    <scope>NUCLEOTIDE SEQUENCE [LARGE SCALE GENOMIC DNA]</scope>
    <source>
        <strain evidence="8">UTEX 1602</strain>
    </source>
</reference>
<keyword evidence="1" id="KW-0507">mRNA processing</keyword>
<dbReference type="PANTHER" id="PTHR23139">
    <property type="entry name" value="RNA-BINDING PROTEIN"/>
    <property type="match status" value="1"/>
</dbReference>
<dbReference type="CDD" id="cd12232">
    <property type="entry name" value="RRM3_U2AF65"/>
    <property type="match status" value="1"/>
</dbReference>
<evidence type="ECO:0000256" key="1">
    <source>
        <dbReference type="ARBA" id="ARBA00022664"/>
    </source>
</evidence>
<keyword evidence="2 4" id="KW-0694">RNA-binding</keyword>
<protein>
    <submittedName>
        <fullName evidence="7">Splicing factor u2af 65 kDa</fullName>
    </submittedName>
</protein>
<dbReference type="Gene3D" id="3.30.70.330">
    <property type="match status" value="3"/>
</dbReference>
<dbReference type="InterPro" id="IPR012677">
    <property type="entry name" value="Nucleotide-bd_a/b_plait_sf"/>
</dbReference>
<dbReference type="InterPro" id="IPR000504">
    <property type="entry name" value="RRM_dom"/>
</dbReference>
<dbReference type="PROSITE" id="PS50102">
    <property type="entry name" value="RRM"/>
    <property type="match status" value="1"/>
</dbReference>
<gene>
    <name evidence="7" type="ORF">C2E21_9279</name>
</gene>
<accession>A0A2P6TBY5</accession>
<organism evidence="7 8">
    <name type="scientific">Chlorella sorokiniana</name>
    <name type="common">Freshwater green alga</name>
    <dbReference type="NCBI Taxonomy" id="3076"/>
    <lineage>
        <taxon>Eukaryota</taxon>
        <taxon>Viridiplantae</taxon>
        <taxon>Chlorophyta</taxon>
        <taxon>core chlorophytes</taxon>
        <taxon>Trebouxiophyceae</taxon>
        <taxon>Chlorellales</taxon>
        <taxon>Chlorellaceae</taxon>
        <taxon>Chlorella clade</taxon>
        <taxon>Chlorella</taxon>
    </lineage>
</organism>
<comment type="caution">
    <text evidence="7">The sequence shown here is derived from an EMBL/GenBank/DDBJ whole genome shotgun (WGS) entry which is preliminary data.</text>
</comment>
<dbReference type="GO" id="GO:0006397">
    <property type="term" value="P:mRNA processing"/>
    <property type="evidence" value="ECO:0007669"/>
    <property type="project" value="UniProtKB-KW"/>
</dbReference>
<evidence type="ECO:0000256" key="4">
    <source>
        <dbReference type="PROSITE-ProRule" id="PRU00176"/>
    </source>
</evidence>
<dbReference type="AlphaFoldDB" id="A0A2P6TBY5"/>
<dbReference type="InterPro" id="IPR035979">
    <property type="entry name" value="RBD_domain_sf"/>
</dbReference>
<evidence type="ECO:0000313" key="7">
    <source>
        <dbReference type="EMBL" id="PRW18386.1"/>
    </source>
</evidence>
<dbReference type="CDD" id="cd12254">
    <property type="entry name" value="RRM_hnRNPH_ESRPs_RBM12_like"/>
    <property type="match status" value="1"/>
</dbReference>
<evidence type="ECO:0000259" key="6">
    <source>
        <dbReference type="PROSITE" id="PS50102"/>
    </source>
</evidence>
<dbReference type="OrthoDB" id="431068at2759"/>
<dbReference type="STRING" id="3076.A0A2P6TBY5"/>
<evidence type="ECO:0000256" key="5">
    <source>
        <dbReference type="SAM" id="MobiDB-lite"/>
    </source>
</evidence>
<evidence type="ECO:0000313" key="8">
    <source>
        <dbReference type="Proteomes" id="UP000239899"/>
    </source>
</evidence>
<dbReference type="Proteomes" id="UP000239899">
    <property type="component" value="Unassembled WGS sequence"/>
</dbReference>
<evidence type="ECO:0000256" key="3">
    <source>
        <dbReference type="ARBA" id="ARBA00023187"/>
    </source>
</evidence>
<name>A0A2P6TBY5_CHLSO</name>
<dbReference type="GO" id="GO:0008380">
    <property type="term" value="P:RNA splicing"/>
    <property type="evidence" value="ECO:0007669"/>
    <property type="project" value="UniProtKB-KW"/>
</dbReference>
<evidence type="ECO:0000256" key="2">
    <source>
        <dbReference type="ARBA" id="ARBA00022884"/>
    </source>
</evidence>
<dbReference type="GO" id="GO:0003723">
    <property type="term" value="F:RNA binding"/>
    <property type="evidence" value="ECO:0007669"/>
    <property type="project" value="UniProtKB-UniRule"/>
</dbReference>
<keyword evidence="3" id="KW-0508">mRNA splicing</keyword>